<dbReference type="InterPro" id="IPR036149">
    <property type="entry name" value="APC_N_sf"/>
</dbReference>
<feature type="region of interest" description="Disordered" evidence="24">
    <location>
        <begin position="2321"/>
        <end position="2422"/>
    </location>
</feature>
<evidence type="ECO:0000256" key="6">
    <source>
        <dbReference type="ARBA" id="ARBA00022490"/>
    </source>
</evidence>
<comment type="subcellular location">
    <subcellularLocation>
        <location evidence="1">Cytoplasm</location>
        <location evidence="1">Cytoskeleton</location>
    </subcellularLocation>
    <subcellularLocation>
        <location evidence="3">Cytoplasm</location>
        <location evidence="3">Perinuclear region</location>
    </subcellularLocation>
    <subcellularLocation>
        <location evidence="2">Golgi apparatus</location>
    </subcellularLocation>
</comment>
<feature type="region of interest" description="Disordered" evidence="24">
    <location>
        <begin position="1128"/>
        <end position="1170"/>
    </location>
</feature>
<feature type="repeat" description="ARM" evidence="21">
    <location>
        <begin position="775"/>
        <end position="817"/>
    </location>
</feature>
<evidence type="ECO:0000256" key="12">
    <source>
        <dbReference type="ARBA" id="ARBA00023034"/>
    </source>
</evidence>
<dbReference type="GO" id="GO:0045295">
    <property type="term" value="F:gamma-catenin binding"/>
    <property type="evidence" value="ECO:0007669"/>
    <property type="project" value="TreeGrafter"/>
</dbReference>
<feature type="domain" description="Adenomatous polyposis coli protein basic" evidence="25">
    <location>
        <begin position="2057"/>
        <end position="2395"/>
    </location>
</feature>
<evidence type="ECO:0000256" key="17">
    <source>
        <dbReference type="ARBA" id="ARBA00035469"/>
    </source>
</evidence>
<dbReference type="GO" id="GO:0005881">
    <property type="term" value="C:cytoplasmic microtubule"/>
    <property type="evidence" value="ECO:0007669"/>
    <property type="project" value="TreeGrafter"/>
</dbReference>
<feature type="compositionally biased region" description="Basic residues" evidence="24">
    <location>
        <begin position="1898"/>
        <end position="1910"/>
    </location>
</feature>
<dbReference type="GO" id="GO:0015935">
    <property type="term" value="C:small ribosomal subunit"/>
    <property type="evidence" value="ECO:0007669"/>
    <property type="project" value="InterPro"/>
</dbReference>
<dbReference type="Gene3D" id="1.20.5.10">
    <property type="match status" value="1"/>
</dbReference>
<feature type="compositionally biased region" description="Pro residues" evidence="24">
    <location>
        <begin position="2178"/>
        <end position="2191"/>
    </location>
</feature>
<dbReference type="GO" id="GO:0005794">
    <property type="term" value="C:Golgi apparatus"/>
    <property type="evidence" value="ECO:0007669"/>
    <property type="project" value="UniProtKB-SubCell"/>
</dbReference>
<dbReference type="Pfam" id="PF00514">
    <property type="entry name" value="Arm"/>
    <property type="match status" value="2"/>
</dbReference>
<name>A0A1V4KQ89_PATFA</name>
<dbReference type="GO" id="GO:0003735">
    <property type="term" value="F:structural constituent of ribosome"/>
    <property type="evidence" value="ECO:0007669"/>
    <property type="project" value="InterPro"/>
</dbReference>
<dbReference type="Proteomes" id="UP000190648">
    <property type="component" value="Unassembled WGS sequence"/>
</dbReference>
<dbReference type="SUPFAM" id="SSF58050">
    <property type="entry name" value="N-terminal coiled coil domain from apc"/>
    <property type="match status" value="1"/>
</dbReference>
<dbReference type="InterPro" id="IPR002222">
    <property type="entry name" value="Ribosomal_uS19"/>
</dbReference>
<feature type="compositionally biased region" description="Low complexity" evidence="24">
    <location>
        <begin position="2384"/>
        <end position="2399"/>
    </location>
</feature>
<evidence type="ECO:0000313" key="27">
    <source>
        <dbReference type="EMBL" id="OPJ86616.1"/>
    </source>
</evidence>
<feature type="coiled-coil region" evidence="23">
    <location>
        <begin position="178"/>
        <end position="205"/>
    </location>
</feature>
<comment type="subunit">
    <text evidence="16">Component of the small ribosomal subunit.</text>
</comment>
<dbReference type="GO" id="GO:0006412">
    <property type="term" value="P:translation"/>
    <property type="evidence" value="ECO:0007669"/>
    <property type="project" value="InterPro"/>
</dbReference>
<dbReference type="GO" id="GO:0048471">
    <property type="term" value="C:perinuclear region of cytoplasm"/>
    <property type="evidence" value="ECO:0007669"/>
    <property type="project" value="UniProtKB-SubCell"/>
</dbReference>
<dbReference type="GO" id="GO:0030877">
    <property type="term" value="C:beta-catenin destruction complex"/>
    <property type="evidence" value="ECO:0007669"/>
    <property type="project" value="TreeGrafter"/>
</dbReference>
<dbReference type="GO" id="GO:0007026">
    <property type="term" value="P:negative regulation of microtubule depolymerization"/>
    <property type="evidence" value="ECO:0007669"/>
    <property type="project" value="TreeGrafter"/>
</dbReference>
<evidence type="ECO:0000256" key="21">
    <source>
        <dbReference type="PROSITE-ProRule" id="PRU00259"/>
    </source>
</evidence>
<feature type="region of interest" description="Disordered" evidence="24">
    <location>
        <begin position="1409"/>
        <end position="1440"/>
    </location>
</feature>
<keyword evidence="14" id="KW-0206">Cytoskeleton</keyword>
<feature type="region of interest" description="Disordered" evidence="24">
    <location>
        <begin position="1291"/>
        <end position="1352"/>
    </location>
</feature>
<evidence type="ECO:0000256" key="16">
    <source>
        <dbReference type="ARBA" id="ARBA00035021"/>
    </source>
</evidence>
<dbReference type="Pfam" id="PF05924">
    <property type="entry name" value="SAMP"/>
    <property type="match status" value="2"/>
</dbReference>
<dbReference type="Pfam" id="PF18797">
    <property type="entry name" value="APC_rep"/>
    <property type="match status" value="1"/>
</dbReference>
<dbReference type="FunFam" id="1.20.5.10:FF:000003">
    <property type="entry name" value="Adenomatous polyposis coli protein 2"/>
    <property type="match status" value="1"/>
</dbReference>
<evidence type="ECO:0000256" key="23">
    <source>
        <dbReference type="SAM" id="Coils"/>
    </source>
</evidence>
<dbReference type="NCBIfam" id="NF003121">
    <property type="entry name" value="PRK04038.1"/>
    <property type="match status" value="1"/>
</dbReference>
<dbReference type="OrthoDB" id="5918429at2759"/>
<protein>
    <recommendedName>
        <fullName evidence="20">Adenomatous polyposis coli protein 2</fullName>
    </recommendedName>
    <alternativeName>
        <fullName evidence="17">40S ribosomal protein S15</fullName>
    </alternativeName>
</protein>
<dbReference type="SMART" id="SM00185">
    <property type="entry name" value="ARM"/>
    <property type="match status" value="7"/>
</dbReference>
<dbReference type="PANTHER" id="PTHR12607">
    <property type="entry name" value="ADENOMATOUS POLYPOSIS COLI PROTEIN FAMILY"/>
    <property type="match status" value="1"/>
</dbReference>
<organism evidence="27 28">
    <name type="scientific">Patagioenas fasciata monilis</name>
    <dbReference type="NCBI Taxonomy" id="372326"/>
    <lineage>
        <taxon>Eukaryota</taxon>
        <taxon>Metazoa</taxon>
        <taxon>Chordata</taxon>
        <taxon>Craniata</taxon>
        <taxon>Vertebrata</taxon>
        <taxon>Euteleostomi</taxon>
        <taxon>Archelosauria</taxon>
        <taxon>Archosauria</taxon>
        <taxon>Dinosauria</taxon>
        <taxon>Saurischia</taxon>
        <taxon>Theropoda</taxon>
        <taxon>Coelurosauria</taxon>
        <taxon>Aves</taxon>
        <taxon>Neognathae</taxon>
        <taxon>Neoaves</taxon>
        <taxon>Columbimorphae</taxon>
        <taxon>Columbiformes</taxon>
        <taxon>Columbidae</taxon>
        <taxon>Patagioenas</taxon>
    </lineage>
</organism>
<comment type="similarity">
    <text evidence="5">Belongs to the adenomatous polyposis coli (APC) family.</text>
</comment>
<feature type="compositionally biased region" description="Low complexity" evidence="24">
    <location>
        <begin position="2165"/>
        <end position="2177"/>
    </location>
</feature>
<accession>A0A1V4KQ89</accession>
<dbReference type="GO" id="GO:0120025">
    <property type="term" value="C:plasma membrane bounded cell projection"/>
    <property type="evidence" value="ECO:0007669"/>
    <property type="project" value="UniProtKB-ARBA"/>
</dbReference>
<reference evidence="27 28" key="1">
    <citation type="submission" date="2016-02" db="EMBL/GenBank/DDBJ databases">
        <title>Band-tailed pigeon sequencing and assembly.</title>
        <authorList>
            <person name="Soares A.E."/>
            <person name="Novak B.J."/>
            <person name="Rice E.S."/>
            <person name="O'Connell B."/>
            <person name="Chang D."/>
            <person name="Weber S."/>
            <person name="Shapiro B."/>
        </authorList>
    </citation>
    <scope>NUCLEOTIDE SEQUENCE [LARGE SCALE GENOMIC DNA]</scope>
    <source>
        <strain evidence="27">BTP2013</strain>
        <tissue evidence="27">Blood</tissue>
    </source>
</reference>
<dbReference type="FunFam" id="3.30.860.10:FF:000002">
    <property type="entry name" value="40S ribosomal protein S15"/>
    <property type="match status" value="1"/>
</dbReference>
<evidence type="ECO:0000313" key="28">
    <source>
        <dbReference type="Proteomes" id="UP000190648"/>
    </source>
</evidence>
<feature type="compositionally biased region" description="Polar residues" evidence="24">
    <location>
        <begin position="1640"/>
        <end position="1657"/>
    </location>
</feature>
<dbReference type="Pfam" id="PF11414">
    <property type="entry name" value="Suppressor_APC"/>
    <property type="match status" value="1"/>
</dbReference>
<feature type="region of interest" description="Disordered" evidence="24">
    <location>
        <begin position="2283"/>
        <end position="2302"/>
    </location>
</feature>
<feature type="compositionally biased region" description="Basic and acidic residues" evidence="24">
    <location>
        <begin position="1325"/>
        <end position="1335"/>
    </location>
</feature>
<evidence type="ECO:0000256" key="15">
    <source>
        <dbReference type="ARBA" id="ARBA00023274"/>
    </source>
</evidence>
<feature type="compositionally biased region" description="Basic and acidic residues" evidence="24">
    <location>
        <begin position="1921"/>
        <end position="1943"/>
    </location>
</feature>
<feature type="compositionally biased region" description="Basic and acidic residues" evidence="24">
    <location>
        <begin position="2013"/>
        <end position="2030"/>
    </location>
</feature>
<dbReference type="GO" id="GO:0001708">
    <property type="term" value="P:cell fate specification"/>
    <property type="evidence" value="ECO:0007669"/>
    <property type="project" value="TreeGrafter"/>
</dbReference>
<evidence type="ECO:0000256" key="7">
    <source>
        <dbReference type="ARBA" id="ARBA00022553"/>
    </source>
</evidence>
<feature type="region of interest" description="Disordered" evidence="24">
    <location>
        <begin position="2440"/>
        <end position="2534"/>
    </location>
</feature>
<dbReference type="InterPro" id="IPR041257">
    <property type="entry name" value="APC_rep"/>
</dbReference>
<feature type="compositionally biased region" description="Polar residues" evidence="24">
    <location>
        <begin position="2479"/>
        <end position="2491"/>
    </location>
</feature>
<feature type="region of interest" description="Disordered" evidence="24">
    <location>
        <begin position="1993"/>
        <end position="2262"/>
    </location>
</feature>
<dbReference type="FunFam" id="1.25.10.10:FF:000035">
    <property type="entry name" value="adenomatous polyposis coli protein 2"/>
    <property type="match status" value="1"/>
</dbReference>
<feature type="compositionally biased region" description="Low complexity" evidence="24">
    <location>
        <begin position="2135"/>
        <end position="2148"/>
    </location>
</feature>
<feature type="region of interest" description="Disordered" evidence="24">
    <location>
        <begin position="1540"/>
        <end position="1568"/>
    </location>
</feature>
<feature type="compositionally biased region" description="Basic and acidic residues" evidence="24">
    <location>
        <begin position="2456"/>
        <end position="2467"/>
    </location>
</feature>
<feature type="compositionally biased region" description="Low complexity" evidence="24">
    <location>
        <begin position="2284"/>
        <end position="2296"/>
    </location>
</feature>
<dbReference type="FunFam" id="1.10.287.450:FF:000002">
    <property type="entry name" value="adenomatous polyposis coli protein 2"/>
    <property type="match status" value="1"/>
</dbReference>
<evidence type="ECO:0000256" key="20">
    <source>
        <dbReference type="ARBA" id="ARBA00072462"/>
    </source>
</evidence>
<dbReference type="HAMAP" id="MF_00531">
    <property type="entry name" value="Ribosomal_uS19"/>
    <property type="match status" value="1"/>
</dbReference>
<keyword evidence="10" id="KW-0677">Repeat</keyword>
<feature type="domain" description="Adenomatous polyposis coli N-terminal dimerisation" evidence="26">
    <location>
        <begin position="176"/>
        <end position="227"/>
    </location>
</feature>
<keyword evidence="11 22" id="KW-0689">Ribosomal protein</keyword>
<dbReference type="PROSITE" id="PS50176">
    <property type="entry name" value="ARM_REPEAT"/>
    <property type="match status" value="1"/>
</dbReference>
<evidence type="ECO:0000256" key="4">
    <source>
        <dbReference type="ARBA" id="ARBA00007345"/>
    </source>
</evidence>
<comment type="caution">
    <text evidence="27">The sequence shown here is derived from an EMBL/GenBank/DDBJ whole genome shotgun (WGS) entry which is preliminary data.</text>
</comment>
<dbReference type="GO" id="GO:0016477">
    <property type="term" value="P:cell migration"/>
    <property type="evidence" value="ECO:0007669"/>
    <property type="project" value="TreeGrafter"/>
</dbReference>
<comment type="similarity">
    <text evidence="4 22">Belongs to the universal ribosomal protein uS19 family.</text>
</comment>
<keyword evidence="28" id="KW-1185">Reference proteome</keyword>
<dbReference type="SUPFAM" id="SSF48371">
    <property type="entry name" value="ARM repeat"/>
    <property type="match status" value="1"/>
</dbReference>
<dbReference type="GO" id="GO:0008013">
    <property type="term" value="F:beta-catenin binding"/>
    <property type="evidence" value="ECO:0007669"/>
    <property type="project" value="InterPro"/>
</dbReference>
<evidence type="ECO:0000256" key="13">
    <source>
        <dbReference type="ARBA" id="ARBA00023054"/>
    </source>
</evidence>
<sequence>MAEVEQKKKRTFRKFTYRGVDLDQLLDMSYEQLMQLYSARQRRRLNRGLRRKQHSLLKRLRKAKKEAPPMEKPEVVKTHLRDMIILPEMVGSMVGVYNGKTFNQVEIKPEMIGHYLGEFSITYKPVKHGRPGIGATHSSRFIPLKRGTPPGFSRHPAVLNPPCLALQRVKMSGSIASYEQLVRQVEALRKENSHLRRELQDNSSHLCKLENETSDMKEVLKHLQGKLEQEARVMVSSGQTEVLDQLKALQMDITSLYNLKFPPEVAGAGRSIEDGPGPPTAQRDPGDLGRATLRLLEELDRERCFLLGEIEKEEKEKVWYYAQLQSLATRLDELPHVETFSMQMDLIRQQLEFEAQHIRALMEERFGTADEMVQRAQIRASRLEQIDKELMEAQDKAQQPEPQLCGKAPGVDGDGSLDPPTHPEEGGSKVEVVFWLLSMLATRDKEDMSRTLLAMSSSQESCLAMRRSGCLPLLIQILHGADGEPGPADGPAGAKDARMRANAALHNIVFSQPDEGQAKKEMRVLHVLEQIRSYAETCWDWLRGRDGGRGTAAPVPIEPQICQATCAIMKLSFDEEYRRAMNELGGLQAVAELLQVDYEMHKMTSDPLNLALRRYAGMALTNLTFGDVVNKATLCSRRGCMEAIVAQLGSDSEELHQVVSSILRNLSWRADINSKKVLREVGSVTGLMRCALRAGKESTLKSVLSALWNLSAHSTENKAAICGVEGALGFLVSTLTYKCQSNSLAIIESGGGILRNVSSLIATREDYRQVLRDHNCLQTLLQHLRSHSLTIVSNACGTLWNLSARSPRDQELLWDLGAVSMLRNLIHSKHKMIAMGSAAALRNLLTNRPPKYKDAAVVSPGSCMPSLYMRKQKALEAELDAKHLAETFDTMEKQSLKSQGAKKPPRHMESLVKDYASDSGCFDDDEVPNISTGVETASASVLSMFLSSSFLQGQALPRALAQRRCPEPEKDGSAKAPEPKKLPLPEDDVSLAAEKLANKISSTVAKIDKLVEDISTMHTSSDDSFSLSSEDHGLDWQYGPEEAHEARAQSCSPCRLSDAGGFAKRESLSRAQALLRLKTAYTSLSNDSLNSGSTSDGYCTKEHMKPCSKAAFLDCRDELQRYQKRPSRLDLKSILGSKPERGDAPVPRGRDTAEPDKPEQRELPERAKKTVTFPSPTALEKEPEWKREVGSKLSSDPQVRTIKLSPSYQHVPLLETLAKSGVATGAGHLLGRKQAWLPPALLQTAESLSKIPEKLPAQAPAVAEQESVQKYSVEDTPICFSRCSSLSSLSSADNVLDGQSHSENDLDSDSSLEILEMEEGDGEGEDGRQEKEKAAELAPATPMGISQPITIPFPKRDKVFLRESSPSRQEDLTPSSSSENYIQETPLVMSRCSSVSSLGSFESPSIASSIQSDPCSEMISGTVSPSELPDSPGQTMPPSRSKTPLFELGCQAEKETSQFNIQWENNVKKFMEITDFKERFQLPQDLDSMVYFTVEKPNENFSCASSLSALPLHEHYVQKDVELKLIPTFPERNSLNFAAHEKREERREERYLEGRRRADPPEPPDDDDIEILKECISSAMPSRFRKVRSSLLAGQVLHPQTKKPVHVPVYMLVPAHAHPAVPKHLRASARDLFRDDDSFTDSADGTPGNFSSAASLSDETLRYPAPEEAEPPCAAGTGVLPEGHREAGGTGAIPARRAASGSSAPARLSSACRGQGGEGKRGQPPAKGRASLELEVGGSSGTPGRKDAPQEDGVAFQSLCHTTPTEEAVYCFYEQDWDELPAAGRGGTGGRAQPSRGERCGGSVTNRDPEPELGPRPVKAKPQNNLIADETPPCDSLSSSMSSLSDANLSGGEERGQPCGKAPRPRPVAGQARGGSPNSRTLNSEDDLLQKCIGSAMPKRRRPAARRRVVERKQKPPGAGGRERNAEVKHHPGEDAGSDRGSDLDSVEWQAIQEGANSIVTWLHQAAASLSREPSSESDSILSFVSGLSVGSTLQLSLGRQEKPRASSAVGRDTARREHGKSRPERKDAPGAHPAGRGSARAERSPAPTKPVPNLPVVFRGRTVIYMPSLAKDASSPRATPKKSPVAKPAAPPAKNLSLSQQRSRSLHRLGKPPDSGELALPKRSTTPPARIGKGPPSSGSSRTSTPSQHGPKKLPSPPQLAKQGPPAASKVGGSSSPPGPPSRVPAPKSPAPRQSKTQKSPVRIPFMQKPSRKVLPGRGAMPVLEEQGGDDKAQGGGPGRRLNLVRMSSTRSSGSDSDRSGFLRQLTFIKESSSLLLRHRAELNPAAPAASLPRRTSPPRRRAALPAVFLCSSRCEELKAVKPAAPSPRSPVPRAQPGGKVPTGVKPPRRTSSESPSRLPVKSSIPAAEPFKRYSSSPNISVARRTSSPSSVLSARSEASARRRQQTEPVPSEQPAKPPVVMMKGTWRRIRDEDIPHILKSTLPSSALPLAGTGEEERPGSPRKTSDAVVQTEDFATAKTNSSTSPTLETRQGPPRAAGDGEAPAKATLPISFGHEAPAGTFPASRHSSPSRAARVTPFNYVPSPMVVTAVAEKAVEKIQA</sequence>
<comment type="function">
    <text evidence="19">Stabilizes microtubules and may regulate actin fiber dynamics through the activation of Rho family GTPases. May also function in Wnt signaling by promoting the rapid degradation of CTNNB1.</text>
</comment>
<keyword evidence="7" id="KW-0597">Phosphoprotein</keyword>
<keyword evidence="6" id="KW-0963">Cytoplasm</keyword>
<comment type="function">
    <text evidence="18">Component of the small ribosomal subunit. The ribosome is a large ribonucleoprotein complex responsible for the synthesis of proteins in the cell.</text>
</comment>
<feature type="compositionally biased region" description="Basic and acidic residues" evidence="24">
    <location>
        <begin position="1138"/>
        <end position="1168"/>
    </location>
</feature>
<dbReference type="Pfam" id="PF05956">
    <property type="entry name" value="APC_basic"/>
    <property type="match status" value="1"/>
</dbReference>
<feature type="compositionally biased region" description="Low complexity" evidence="24">
    <location>
        <begin position="1692"/>
        <end position="1711"/>
    </location>
</feature>
<dbReference type="InterPro" id="IPR009234">
    <property type="entry name" value="APC_basic_dom"/>
</dbReference>
<dbReference type="Pfam" id="PF05923">
    <property type="entry name" value="APC_r"/>
    <property type="match status" value="1"/>
</dbReference>
<feature type="compositionally biased region" description="Acidic residues" evidence="24">
    <location>
        <begin position="1305"/>
        <end position="1324"/>
    </location>
</feature>
<evidence type="ECO:0000256" key="22">
    <source>
        <dbReference type="RuleBase" id="RU003485"/>
    </source>
</evidence>
<dbReference type="InterPro" id="IPR005713">
    <property type="entry name" value="Ribosomal_uS19_euk/arc"/>
</dbReference>
<dbReference type="Pfam" id="PF16689">
    <property type="entry name" value="APC_N_CC"/>
    <property type="match status" value="1"/>
</dbReference>
<feature type="compositionally biased region" description="Polar residues" evidence="24">
    <location>
        <begin position="1409"/>
        <end position="1425"/>
    </location>
</feature>
<evidence type="ECO:0000259" key="25">
    <source>
        <dbReference type="Pfam" id="PF05956"/>
    </source>
</evidence>
<dbReference type="InterPro" id="IPR016024">
    <property type="entry name" value="ARM-type_fold"/>
</dbReference>
<dbReference type="InterPro" id="IPR026818">
    <property type="entry name" value="Apc_fam"/>
</dbReference>
<dbReference type="GO" id="GO:0090090">
    <property type="term" value="P:negative regulation of canonical Wnt signaling pathway"/>
    <property type="evidence" value="ECO:0007669"/>
    <property type="project" value="TreeGrafter"/>
</dbReference>
<evidence type="ECO:0000256" key="18">
    <source>
        <dbReference type="ARBA" id="ARBA00045746"/>
    </source>
</evidence>
<proteinExistence type="inferred from homology"/>
<dbReference type="NCBIfam" id="TIGR01025">
    <property type="entry name" value="uS19_arch"/>
    <property type="match status" value="1"/>
</dbReference>
<feature type="region of interest" description="Disordered" evidence="24">
    <location>
        <begin position="267"/>
        <end position="288"/>
    </location>
</feature>
<dbReference type="EMBL" id="LSYS01002182">
    <property type="protein sequence ID" value="OPJ86616.1"/>
    <property type="molecule type" value="Genomic_DNA"/>
</dbReference>
<evidence type="ECO:0000256" key="3">
    <source>
        <dbReference type="ARBA" id="ARBA00004556"/>
    </source>
</evidence>
<evidence type="ECO:0000256" key="8">
    <source>
        <dbReference type="ARBA" id="ARBA00022687"/>
    </source>
</evidence>
<keyword evidence="8" id="KW-0879">Wnt signaling pathway</keyword>
<feature type="compositionally biased region" description="Basic and acidic residues" evidence="24">
    <location>
        <begin position="1540"/>
        <end position="1560"/>
    </location>
</feature>
<evidence type="ECO:0000256" key="11">
    <source>
        <dbReference type="ARBA" id="ARBA00022980"/>
    </source>
</evidence>
<dbReference type="SUPFAM" id="SSF82931">
    <property type="entry name" value="Tumor suppressor gene product Apc"/>
    <property type="match status" value="1"/>
</dbReference>
<feature type="region of interest" description="Disordered" evidence="24">
    <location>
        <begin position="393"/>
        <end position="426"/>
    </location>
</feature>
<dbReference type="PANTHER" id="PTHR12607:SF3">
    <property type="entry name" value="ADENOMATOUS POLYPOSIS COLI PROTEIN 2"/>
    <property type="match status" value="1"/>
</dbReference>
<dbReference type="InterPro" id="IPR009223">
    <property type="entry name" value="APC_rpt"/>
</dbReference>
<keyword evidence="13 23" id="KW-0175">Coiled coil</keyword>
<evidence type="ECO:0000256" key="5">
    <source>
        <dbReference type="ARBA" id="ARBA00009051"/>
    </source>
</evidence>
<dbReference type="SUPFAM" id="SSF54570">
    <property type="entry name" value="Ribosomal protein S19"/>
    <property type="match status" value="1"/>
</dbReference>
<feature type="compositionally biased region" description="Basic and acidic residues" evidence="24">
    <location>
        <begin position="964"/>
        <end position="984"/>
    </location>
</feature>
<feature type="region of interest" description="Disordered" evidence="24">
    <location>
        <begin position="1666"/>
        <end position="1759"/>
    </location>
</feature>
<keyword evidence="15 22" id="KW-0687">Ribonucleoprotein</keyword>
<dbReference type="InterPro" id="IPR020934">
    <property type="entry name" value="Ribosomal_uS19_CS"/>
</dbReference>
<evidence type="ECO:0000256" key="10">
    <source>
        <dbReference type="ARBA" id="ARBA00022737"/>
    </source>
</evidence>
<feature type="region of interest" description="Disordered" evidence="24">
    <location>
        <begin position="961"/>
        <end position="985"/>
    </location>
</feature>
<feature type="compositionally biased region" description="Low complexity" evidence="24">
    <location>
        <begin position="2082"/>
        <end position="2104"/>
    </location>
</feature>
<dbReference type="PROSITE" id="PS00323">
    <property type="entry name" value="RIBOSOMAL_S19"/>
    <property type="match status" value="1"/>
</dbReference>
<dbReference type="GO" id="GO:0016342">
    <property type="term" value="C:catenin complex"/>
    <property type="evidence" value="ECO:0007669"/>
    <property type="project" value="TreeGrafter"/>
</dbReference>
<dbReference type="Gene3D" id="1.10.287.450">
    <property type="entry name" value="Helix hairpin bin"/>
    <property type="match status" value="1"/>
</dbReference>
<dbReference type="GO" id="GO:0016055">
    <property type="term" value="P:Wnt signaling pathway"/>
    <property type="evidence" value="ECO:0007669"/>
    <property type="project" value="UniProtKB-KW"/>
</dbReference>
<dbReference type="GO" id="GO:0007389">
    <property type="term" value="P:pattern specification process"/>
    <property type="evidence" value="ECO:0007669"/>
    <property type="project" value="TreeGrafter"/>
</dbReference>
<dbReference type="Gene3D" id="3.30.860.10">
    <property type="entry name" value="30s Ribosomal Protein S19, Chain A"/>
    <property type="match status" value="1"/>
</dbReference>
<dbReference type="GO" id="GO:0008017">
    <property type="term" value="F:microtubule binding"/>
    <property type="evidence" value="ECO:0007669"/>
    <property type="project" value="InterPro"/>
</dbReference>
<dbReference type="InterPro" id="IPR032038">
    <property type="entry name" value="APC_N"/>
</dbReference>
<keyword evidence="9" id="KW-0493">Microtubule</keyword>
<feature type="region of interest" description="Disordered" evidence="24">
    <location>
        <begin position="1638"/>
        <end position="1657"/>
    </location>
</feature>
<keyword evidence="12" id="KW-0333">Golgi apparatus</keyword>
<dbReference type="GO" id="GO:0007399">
    <property type="term" value="P:nervous system development"/>
    <property type="evidence" value="ECO:0007669"/>
    <property type="project" value="TreeGrafter"/>
</dbReference>
<feature type="compositionally biased region" description="Low complexity" evidence="24">
    <location>
        <begin position="2333"/>
        <end position="2347"/>
    </location>
</feature>
<feature type="compositionally biased region" description="Low complexity" evidence="24">
    <location>
        <begin position="2524"/>
        <end position="2534"/>
    </location>
</feature>
<dbReference type="InterPro" id="IPR009224">
    <property type="entry name" value="SAMP"/>
</dbReference>
<evidence type="ECO:0000256" key="1">
    <source>
        <dbReference type="ARBA" id="ARBA00004245"/>
    </source>
</evidence>
<dbReference type="InterPro" id="IPR023575">
    <property type="entry name" value="Ribosomal_uS19_SF"/>
</dbReference>
<dbReference type="Pfam" id="PF00203">
    <property type="entry name" value="Ribosomal_S19"/>
    <property type="match status" value="1"/>
</dbReference>
<dbReference type="InterPro" id="IPR000225">
    <property type="entry name" value="Armadillo"/>
</dbReference>
<evidence type="ECO:0000259" key="26">
    <source>
        <dbReference type="Pfam" id="PF16689"/>
    </source>
</evidence>
<dbReference type="InterPro" id="IPR026831">
    <property type="entry name" value="APC_dom"/>
</dbReference>
<feature type="region of interest" description="Disordered" evidence="24">
    <location>
        <begin position="1780"/>
        <end position="1949"/>
    </location>
</feature>
<feature type="compositionally biased region" description="Low complexity" evidence="24">
    <location>
        <begin position="1836"/>
        <end position="1850"/>
    </location>
</feature>
<dbReference type="STRING" id="372326.A0A1V4KQ89"/>
<dbReference type="Gene3D" id="1.25.10.10">
    <property type="entry name" value="Leucine-rich Repeat Variant"/>
    <property type="match status" value="1"/>
</dbReference>
<evidence type="ECO:0000256" key="14">
    <source>
        <dbReference type="ARBA" id="ARBA00023212"/>
    </source>
</evidence>
<dbReference type="GO" id="GO:0003723">
    <property type="term" value="F:RNA binding"/>
    <property type="evidence" value="ECO:0007669"/>
    <property type="project" value="InterPro"/>
</dbReference>
<dbReference type="InterPro" id="IPR011989">
    <property type="entry name" value="ARM-like"/>
</dbReference>
<evidence type="ECO:0000256" key="24">
    <source>
        <dbReference type="SAM" id="MobiDB-lite"/>
    </source>
</evidence>
<dbReference type="PRINTS" id="PR00975">
    <property type="entry name" value="RIBOSOMALS19"/>
</dbReference>
<dbReference type="Pfam" id="PF16629">
    <property type="entry name" value="Arm_APC_u3"/>
    <property type="match status" value="1"/>
</dbReference>
<evidence type="ECO:0000256" key="9">
    <source>
        <dbReference type="ARBA" id="ARBA00022701"/>
    </source>
</evidence>
<gene>
    <name evidence="27" type="primary">APC2</name>
    <name evidence="27" type="ORF">AV530_006749</name>
</gene>
<evidence type="ECO:0000256" key="2">
    <source>
        <dbReference type="ARBA" id="ARBA00004555"/>
    </source>
</evidence>
<evidence type="ECO:0000256" key="19">
    <source>
        <dbReference type="ARBA" id="ARBA00054133"/>
    </source>
</evidence>